<reference evidence="1 2" key="1">
    <citation type="journal article" date="2016" name="Nat. Commun.">
        <title>Extremotolerant tardigrade genome and improved radiotolerance of human cultured cells by tardigrade-unique protein.</title>
        <authorList>
            <person name="Hashimoto T."/>
            <person name="Horikawa D.D."/>
            <person name="Saito Y."/>
            <person name="Kuwahara H."/>
            <person name="Kozuka-Hata H."/>
            <person name="Shin-I T."/>
            <person name="Minakuchi Y."/>
            <person name="Ohishi K."/>
            <person name="Motoyama A."/>
            <person name="Aizu T."/>
            <person name="Enomoto A."/>
            <person name="Kondo K."/>
            <person name="Tanaka S."/>
            <person name="Hara Y."/>
            <person name="Koshikawa S."/>
            <person name="Sagara H."/>
            <person name="Miura T."/>
            <person name="Yokobori S."/>
            <person name="Miyagawa K."/>
            <person name="Suzuki Y."/>
            <person name="Kubo T."/>
            <person name="Oyama M."/>
            <person name="Kohara Y."/>
            <person name="Fujiyama A."/>
            <person name="Arakawa K."/>
            <person name="Katayama T."/>
            <person name="Toyoda A."/>
            <person name="Kunieda T."/>
        </authorList>
    </citation>
    <scope>NUCLEOTIDE SEQUENCE [LARGE SCALE GENOMIC DNA]</scope>
    <source>
        <strain evidence="1 2">YOKOZUNA-1</strain>
    </source>
</reference>
<protein>
    <submittedName>
        <fullName evidence="1">Uncharacterized protein</fullName>
    </submittedName>
</protein>
<dbReference type="Proteomes" id="UP000186922">
    <property type="component" value="Unassembled WGS sequence"/>
</dbReference>
<keyword evidence="2" id="KW-1185">Reference proteome</keyword>
<proteinExistence type="predicted"/>
<accession>A0A1D1VKS6</accession>
<evidence type="ECO:0000313" key="2">
    <source>
        <dbReference type="Proteomes" id="UP000186922"/>
    </source>
</evidence>
<dbReference type="EMBL" id="BDGG01000007">
    <property type="protein sequence ID" value="GAV01406.1"/>
    <property type="molecule type" value="Genomic_DNA"/>
</dbReference>
<gene>
    <name evidence="1" type="primary">RvY_12125-1</name>
    <name evidence="1" type="synonym">RvY_12125.1</name>
    <name evidence="1" type="ORF">RvY_12125</name>
</gene>
<comment type="caution">
    <text evidence="1">The sequence shown here is derived from an EMBL/GenBank/DDBJ whole genome shotgun (WGS) entry which is preliminary data.</text>
</comment>
<evidence type="ECO:0000313" key="1">
    <source>
        <dbReference type="EMBL" id="GAV01406.1"/>
    </source>
</evidence>
<organism evidence="1 2">
    <name type="scientific">Ramazzottius varieornatus</name>
    <name type="common">Water bear</name>
    <name type="synonym">Tardigrade</name>
    <dbReference type="NCBI Taxonomy" id="947166"/>
    <lineage>
        <taxon>Eukaryota</taxon>
        <taxon>Metazoa</taxon>
        <taxon>Ecdysozoa</taxon>
        <taxon>Tardigrada</taxon>
        <taxon>Eutardigrada</taxon>
        <taxon>Parachela</taxon>
        <taxon>Hypsibioidea</taxon>
        <taxon>Ramazzottiidae</taxon>
        <taxon>Ramazzottius</taxon>
    </lineage>
</organism>
<name>A0A1D1VKS6_RAMVA</name>
<dbReference type="AlphaFoldDB" id="A0A1D1VKS6"/>
<sequence length="132" mass="14900">METFTFFAGRTHHDDLALYFRIVLQHVSDSKTGCNTGFGNEVMSASMTNFRKGVVLTDDCDGRMQRWIVLGTGVLRTEFCSSGKGLVILLYFEVLLIEECRKKIVCIALFKFSLRMLVNIPGKAAQLRAVRK</sequence>